<sequence>MRAWRTLPLVMLVGGVLLPGNLSAAFQGSPECGWFGTSVGARSAQWQQILNRNEIDRFLWKHCNSRYCGREPRGHYSMVYEHMPCSRSCFKTKKARYLQACGTQ</sequence>
<evidence type="ECO:0000313" key="2">
    <source>
        <dbReference type="EMBL" id="CRH04244.1"/>
    </source>
</evidence>
<dbReference type="AlphaFoldDB" id="A0A1S7LDP6"/>
<name>A0A1S7LDP6_MAGMO</name>
<accession>A0A1S7LDP6</accession>
<protein>
    <submittedName>
        <fullName evidence="2">Uncharacterized protein</fullName>
    </submittedName>
</protein>
<reference evidence="2" key="1">
    <citation type="submission" date="2015-04" db="EMBL/GenBank/DDBJ databases">
        <authorList>
            <person name="Syromyatnikov M.Y."/>
            <person name="Popov V.N."/>
        </authorList>
    </citation>
    <scope>NUCLEOTIDE SEQUENCE</scope>
    <source>
        <strain evidence="2">MO-1</strain>
    </source>
</reference>
<feature type="chain" id="PRO_5010538967" evidence="1">
    <location>
        <begin position="25"/>
        <end position="104"/>
    </location>
</feature>
<evidence type="ECO:0000256" key="1">
    <source>
        <dbReference type="SAM" id="SignalP"/>
    </source>
</evidence>
<gene>
    <name evidence="2" type="ORF">MAGMO_0028</name>
</gene>
<keyword evidence="1" id="KW-0732">Signal</keyword>
<dbReference type="EMBL" id="LO017727">
    <property type="protein sequence ID" value="CRH04244.1"/>
    <property type="molecule type" value="Genomic_DNA"/>
</dbReference>
<proteinExistence type="predicted"/>
<organism evidence="2">
    <name type="scientific">Magnetococcus massalia (strain MO-1)</name>
    <dbReference type="NCBI Taxonomy" id="451514"/>
    <lineage>
        <taxon>Bacteria</taxon>
        <taxon>Pseudomonadati</taxon>
        <taxon>Pseudomonadota</taxon>
        <taxon>Magnetococcia</taxon>
        <taxon>Magnetococcales</taxon>
        <taxon>Magnetococcaceae</taxon>
        <taxon>Magnetococcus</taxon>
    </lineage>
</organism>
<feature type="signal peptide" evidence="1">
    <location>
        <begin position="1"/>
        <end position="24"/>
    </location>
</feature>